<dbReference type="InterPro" id="IPR045979">
    <property type="entry name" value="DUF5935"/>
</dbReference>
<feature type="transmembrane region" description="Helical" evidence="5">
    <location>
        <begin position="45"/>
        <end position="67"/>
    </location>
</feature>
<comment type="subcellular location">
    <subcellularLocation>
        <location evidence="1">Membrane</location>
        <topology evidence="1">Multi-pass membrane protein</topology>
    </subcellularLocation>
</comment>
<dbReference type="GO" id="GO:0016020">
    <property type="term" value="C:membrane"/>
    <property type="evidence" value="ECO:0007669"/>
    <property type="project" value="UniProtKB-SubCell"/>
</dbReference>
<proteinExistence type="predicted"/>
<evidence type="ECO:0000256" key="5">
    <source>
        <dbReference type="SAM" id="Phobius"/>
    </source>
</evidence>
<feature type="transmembrane region" description="Helical" evidence="5">
    <location>
        <begin position="204"/>
        <end position="233"/>
    </location>
</feature>
<name>A0A7Y0LEH5_9GAMM</name>
<dbReference type="RefSeq" id="WP_169076382.1">
    <property type="nucleotide sequence ID" value="NZ_JABBXH010000006.1"/>
</dbReference>
<feature type="transmembrane region" description="Helical" evidence="5">
    <location>
        <begin position="377"/>
        <end position="405"/>
    </location>
</feature>
<evidence type="ECO:0000259" key="6">
    <source>
        <dbReference type="Pfam" id="PF04932"/>
    </source>
</evidence>
<sequence>MDLRSIVITLVIFVLLARALKKPYVGALAMVWIGYMNPHRLVPWGFIYSLPIAFWAFLATLTGLAFAKEKIQLPESKMKALLLIFWFWCAVCTVFAFDTQPALREFIRFTKILIGVFLCLALLQSKNRIVLLVWVIALSIGFYGIKGGVFSIATLGSFRVWGPPDSFIEGNNELALALLMTVPLLYFLMTYVDNKWIKKALLGAILLCLISIVTSYSRGALLGLIAMSGFFWLKSKHKLPIAFAGFILVVAALPMMPDHWFERMDTIQSYEQDASAMGRINSWTLAFNLANDRITSGGFNHWGPTTFALYAPNPDKIHDAHSIYFEVLGEQGWIGLMLFLGILFGIWRLCNHTIKLADSNKAIEWCSNLSRMLQVSLVAYMSGGAFLGLAYWDLPYHLLCLAILVNQYVRKQENSDLGKRID</sequence>
<dbReference type="GO" id="GO:0016874">
    <property type="term" value="F:ligase activity"/>
    <property type="evidence" value="ECO:0007669"/>
    <property type="project" value="UniProtKB-KW"/>
</dbReference>
<keyword evidence="3 5" id="KW-1133">Transmembrane helix</keyword>
<feature type="transmembrane region" description="Helical" evidence="5">
    <location>
        <begin position="174"/>
        <end position="192"/>
    </location>
</feature>
<feature type="transmembrane region" description="Helical" evidence="5">
    <location>
        <begin position="239"/>
        <end position="256"/>
    </location>
</feature>
<evidence type="ECO:0000256" key="1">
    <source>
        <dbReference type="ARBA" id="ARBA00004141"/>
    </source>
</evidence>
<feature type="transmembrane region" description="Helical" evidence="5">
    <location>
        <begin position="79"/>
        <end position="100"/>
    </location>
</feature>
<reference evidence="8 9" key="1">
    <citation type="submission" date="2020-04" db="EMBL/GenBank/DDBJ databases">
        <title>Thalassotalea sp. M1531, isolated from the surface of marine red alga.</title>
        <authorList>
            <person name="Pang L."/>
            <person name="Lu D.-C."/>
        </authorList>
    </citation>
    <scope>NUCLEOTIDE SEQUENCE [LARGE SCALE GENOMIC DNA]</scope>
    <source>
        <strain evidence="8 9">M1531</strain>
    </source>
</reference>
<protein>
    <submittedName>
        <fullName evidence="8">Putative O-glycosylation ligase, exosortase A system-associated</fullName>
    </submittedName>
</protein>
<keyword evidence="9" id="KW-1185">Reference proteome</keyword>
<feature type="transmembrane region" description="Helical" evidence="5">
    <location>
        <begin position="332"/>
        <end position="349"/>
    </location>
</feature>
<evidence type="ECO:0000313" key="9">
    <source>
        <dbReference type="Proteomes" id="UP000568664"/>
    </source>
</evidence>
<accession>A0A7Y0LEH5</accession>
<feature type="domain" description="O-antigen ligase-related" evidence="6">
    <location>
        <begin position="204"/>
        <end position="340"/>
    </location>
</feature>
<comment type="caution">
    <text evidence="8">The sequence shown here is derived from an EMBL/GenBank/DDBJ whole genome shotgun (WGS) entry which is preliminary data.</text>
</comment>
<dbReference type="InterPro" id="IPR017528">
    <property type="entry name" value="CHP03097O-antigen_lig-rel"/>
</dbReference>
<keyword evidence="8" id="KW-0436">Ligase</keyword>
<dbReference type="PANTHER" id="PTHR37422">
    <property type="entry name" value="TEICHURONIC ACID BIOSYNTHESIS PROTEIN TUAE"/>
    <property type="match status" value="1"/>
</dbReference>
<evidence type="ECO:0000256" key="4">
    <source>
        <dbReference type="ARBA" id="ARBA00023136"/>
    </source>
</evidence>
<feature type="transmembrane region" description="Helical" evidence="5">
    <location>
        <begin position="106"/>
        <end position="123"/>
    </location>
</feature>
<dbReference type="Proteomes" id="UP000568664">
    <property type="component" value="Unassembled WGS sequence"/>
</dbReference>
<keyword evidence="4 5" id="KW-0472">Membrane</keyword>
<dbReference type="Pfam" id="PF04932">
    <property type="entry name" value="Wzy_C"/>
    <property type="match status" value="1"/>
</dbReference>
<evidence type="ECO:0000256" key="2">
    <source>
        <dbReference type="ARBA" id="ARBA00022692"/>
    </source>
</evidence>
<organism evidence="8 9">
    <name type="scientific">Thalassotalea algicola</name>
    <dbReference type="NCBI Taxonomy" id="2716224"/>
    <lineage>
        <taxon>Bacteria</taxon>
        <taxon>Pseudomonadati</taxon>
        <taxon>Pseudomonadota</taxon>
        <taxon>Gammaproteobacteria</taxon>
        <taxon>Alteromonadales</taxon>
        <taxon>Colwelliaceae</taxon>
        <taxon>Thalassotalea</taxon>
    </lineage>
</organism>
<dbReference type="Pfam" id="PF19358">
    <property type="entry name" value="DUF5935"/>
    <property type="match status" value="1"/>
</dbReference>
<dbReference type="NCBIfam" id="TIGR03097">
    <property type="entry name" value="PEP_O_lig_1"/>
    <property type="match status" value="1"/>
</dbReference>
<dbReference type="InterPro" id="IPR051533">
    <property type="entry name" value="WaaL-like"/>
</dbReference>
<evidence type="ECO:0000259" key="7">
    <source>
        <dbReference type="Pfam" id="PF19358"/>
    </source>
</evidence>
<gene>
    <name evidence="8" type="ORF">HII17_15995</name>
</gene>
<dbReference type="EMBL" id="JABBXH010000006">
    <property type="protein sequence ID" value="NMP33060.1"/>
    <property type="molecule type" value="Genomic_DNA"/>
</dbReference>
<dbReference type="InterPro" id="IPR007016">
    <property type="entry name" value="O-antigen_ligase-rel_domated"/>
</dbReference>
<feature type="domain" description="DUF5935" evidence="7">
    <location>
        <begin position="4"/>
        <end position="191"/>
    </location>
</feature>
<evidence type="ECO:0000256" key="3">
    <source>
        <dbReference type="ARBA" id="ARBA00022989"/>
    </source>
</evidence>
<evidence type="ECO:0000313" key="8">
    <source>
        <dbReference type="EMBL" id="NMP33060.1"/>
    </source>
</evidence>
<dbReference type="AlphaFoldDB" id="A0A7Y0LEH5"/>
<feature type="transmembrane region" description="Helical" evidence="5">
    <location>
        <begin position="130"/>
        <end position="154"/>
    </location>
</feature>
<dbReference type="PANTHER" id="PTHR37422:SF13">
    <property type="entry name" value="LIPOPOLYSACCHARIDE BIOSYNTHESIS PROTEIN PA4999-RELATED"/>
    <property type="match status" value="1"/>
</dbReference>
<keyword evidence="2 5" id="KW-0812">Transmembrane</keyword>